<organism evidence="1 2">
    <name type="scientific">Trifolium pratense</name>
    <name type="common">Red clover</name>
    <dbReference type="NCBI Taxonomy" id="57577"/>
    <lineage>
        <taxon>Eukaryota</taxon>
        <taxon>Viridiplantae</taxon>
        <taxon>Streptophyta</taxon>
        <taxon>Embryophyta</taxon>
        <taxon>Tracheophyta</taxon>
        <taxon>Spermatophyta</taxon>
        <taxon>Magnoliopsida</taxon>
        <taxon>eudicotyledons</taxon>
        <taxon>Gunneridae</taxon>
        <taxon>Pentapetalae</taxon>
        <taxon>rosids</taxon>
        <taxon>fabids</taxon>
        <taxon>Fabales</taxon>
        <taxon>Fabaceae</taxon>
        <taxon>Papilionoideae</taxon>
        <taxon>50 kb inversion clade</taxon>
        <taxon>NPAAA clade</taxon>
        <taxon>Hologalegina</taxon>
        <taxon>IRL clade</taxon>
        <taxon>Trifolieae</taxon>
        <taxon>Trifolium</taxon>
    </lineage>
</organism>
<reference evidence="1 2" key="1">
    <citation type="journal article" date="2014" name="Am. J. Bot.">
        <title>Genome assembly and annotation for red clover (Trifolium pratense; Fabaceae).</title>
        <authorList>
            <person name="Istvanek J."/>
            <person name="Jaros M."/>
            <person name="Krenek A."/>
            <person name="Repkova J."/>
        </authorList>
    </citation>
    <scope>NUCLEOTIDE SEQUENCE [LARGE SCALE GENOMIC DNA]</scope>
    <source>
        <strain evidence="2">cv. Tatra</strain>
        <tissue evidence="1">Young leaves</tissue>
    </source>
</reference>
<name>A0A2K3NIF4_TRIPR</name>
<protein>
    <submittedName>
        <fullName evidence="1">Uncharacterized protein</fullName>
    </submittedName>
</protein>
<reference evidence="1 2" key="2">
    <citation type="journal article" date="2017" name="Front. Plant Sci.">
        <title>Gene Classification and Mining of Molecular Markers Useful in Red Clover (Trifolium pratense) Breeding.</title>
        <authorList>
            <person name="Istvanek J."/>
            <person name="Dluhosova J."/>
            <person name="Dluhos P."/>
            <person name="Patkova L."/>
            <person name="Nedelnik J."/>
            <person name="Repkova J."/>
        </authorList>
    </citation>
    <scope>NUCLEOTIDE SEQUENCE [LARGE SCALE GENOMIC DNA]</scope>
    <source>
        <strain evidence="2">cv. Tatra</strain>
        <tissue evidence="1">Young leaves</tissue>
    </source>
</reference>
<proteinExistence type="predicted"/>
<dbReference type="Proteomes" id="UP000236291">
    <property type="component" value="Unassembled WGS sequence"/>
</dbReference>
<comment type="caution">
    <text evidence="1">The sequence shown here is derived from an EMBL/GenBank/DDBJ whole genome shotgun (WGS) entry which is preliminary data.</text>
</comment>
<dbReference type="AlphaFoldDB" id="A0A2K3NIF4"/>
<accession>A0A2K3NIF4</accession>
<gene>
    <name evidence="1" type="ORF">L195_g026123</name>
</gene>
<sequence>MRYGYKGCYPRGYENRDMLGLVEHQDCKIQLGKNAKNIQLDIEQGTVLELYKKRRAEAITSLLHEKVKLMKSDQSWLSLEADGFVLGKLNFSFD</sequence>
<evidence type="ECO:0000313" key="1">
    <source>
        <dbReference type="EMBL" id="PNY02803.1"/>
    </source>
</evidence>
<dbReference type="EMBL" id="ASHM01021830">
    <property type="protein sequence ID" value="PNY02803.1"/>
    <property type="molecule type" value="Genomic_DNA"/>
</dbReference>
<evidence type="ECO:0000313" key="2">
    <source>
        <dbReference type="Proteomes" id="UP000236291"/>
    </source>
</evidence>